<dbReference type="Pfam" id="PF07693">
    <property type="entry name" value="KAP_NTPase"/>
    <property type="match status" value="1"/>
</dbReference>
<name>A0A116KDT5_STRSU</name>
<dbReference type="EMBL" id="FIGG01000007">
    <property type="protein sequence ID" value="CYU92854.1"/>
    <property type="molecule type" value="Genomic_DNA"/>
</dbReference>
<feature type="transmembrane region" description="Helical" evidence="1">
    <location>
        <begin position="78"/>
        <end position="96"/>
    </location>
</feature>
<evidence type="ECO:0000259" key="2">
    <source>
        <dbReference type="Pfam" id="PF07693"/>
    </source>
</evidence>
<dbReference type="InterPro" id="IPR027417">
    <property type="entry name" value="P-loop_NTPase"/>
</dbReference>
<feature type="domain" description="KAP NTPase" evidence="2">
    <location>
        <begin position="127"/>
        <end position="189"/>
    </location>
</feature>
<dbReference type="Gene3D" id="3.40.50.300">
    <property type="entry name" value="P-loop containing nucleotide triphosphate hydrolases"/>
    <property type="match status" value="1"/>
</dbReference>
<dbReference type="Proteomes" id="UP000072530">
    <property type="component" value="Unassembled WGS sequence"/>
</dbReference>
<proteinExistence type="predicted"/>
<evidence type="ECO:0000313" key="3">
    <source>
        <dbReference type="EMBL" id="CYU92854.1"/>
    </source>
</evidence>
<sequence length="568" mass="67342">MKEKICKKLKELATKPVRRIDWSGERWFVRRYKQGLALGWIIYFLLREELVKEILRPVSSYLMNFSCIQWFYVNRLAFLLVFTFLLFLMKSIFSILRRYKFIRYSLLDEDAYPEYDFPFQEDLVSFLNRKEGRGRNIFWLDGAWGSGKTHFIRTFFENQLYKPREIYYISCFGIRTREQAEKVLIDEIEQHSTFGSLDHIPVVSSLVKWSYKILGLDLMKKHSIVIFDDLERVAYSEKKGDSQEEYTDSPEDYNDLLGFIDHLANHRNQKVLVLMNKEDMGNAYQKIVEEKFKPTVTNIPDQDKIIELVVEKYCDESFVRDFLIELFKLLSCWNSVNLREILWYSDRFKNTKEKIKVLLELLNSNEKIHVFLKNIVSSQNSYQKSFQNSFFQNQLSPFIAVKLFSKETFNETLSWYESTSIPNEKIKKSYDHYSKIIDILWDNNYRNVLWEDRDYLGSGNKNKINGYYTSDESNDVEIPNLLVEIYCDIKNESVKTNYISKTPVSNWHPFKQTILLETLKPSIKVNGIEIGKSFSLAELEKTLSDGNVQYSEDWQAYFASQTNEGDTP</sequence>
<protein>
    <submittedName>
        <fullName evidence="3">KAP_NTPase</fullName>
    </submittedName>
</protein>
<reference evidence="3 4" key="1">
    <citation type="submission" date="2016-02" db="EMBL/GenBank/DDBJ databases">
        <authorList>
            <consortium name="Pathogen Informatics"/>
        </authorList>
    </citation>
    <scope>NUCLEOTIDE SEQUENCE [LARGE SCALE GENOMIC DNA]</scope>
    <source>
        <strain evidence="3 4">LSS31</strain>
    </source>
</reference>
<dbReference type="RefSeq" id="WP_228476720.1">
    <property type="nucleotide sequence ID" value="NZ_CEDJ01000016.1"/>
</dbReference>
<gene>
    <name evidence="3" type="ORF">ERS132393_01670</name>
</gene>
<dbReference type="SUPFAM" id="SSF52540">
    <property type="entry name" value="P-loop containing nucleoside triphosphate hydrolases"/>
    <property type="match status" value="1"/>
</dbReference>
<dbReference type="InterPro" id="IPR011646">
    <property type="entry name" value="KAP_P-loop"/>
</dbReference>
<keyword evidence="1" id="KW-0472">Membrane</keyword>
<keyword evidence="1" id="KW-0812">Transmembrane</keyword>
<organism evidence="3 4">
    <name type="scientific">Streptococcus suis</name>
    <dbReference type="NCBI Taxonomy" id="1307"/>
    <lineage>
        <taxon>Bacteria</taxon>
        <taxon>Bacillati</taxon>
        <taxon>Bacillota</taxon>
        <taxon>Bacilli</taxon>
        <taxon>Lactobacillales</taxon>
        <taxon>Streptococcaceae</taxon>
        <taxon>Streptococcus</taxon>
    </lineage>
</organism>
<evidence type="ECO:0000256" key="1">
    <source>
        <dbReference type="SAM" id="Phobius"/>
    </source>
</evidence>
<keyword evidence="1" id="KW-1133">Transmembrane helix</keyword>
<evidence type="ECO:0000313" key="4">
    <source>
        <dbReference type="Proteomes" id="UP000072530"/>
    </source>
</evidence>
<accession>A0A116KDT5</accession>
<dbReference type="AlphaFoldDB" id="A0A116KDT5"/>